<dbReference type="Gene3D" id="3.40.50.150">
    <property type="entry name" value="Vaccinia Virus protein VP39"/>
    <property type="match status" value="1"/>
</dbReference>
<dbReference type="Proteomes" id="UP000294508">
    <property type="component" value="Unassembled WGS sequence"/>
</dbReference>
<dbReference type="Pfam" id="PF09837">
    <property type="entry name" value="DUF2064"/>
    <property type="match status" value="1"/>
</dbReference>
<dbReference type="InterPro" id="IPR018641">
    <property type="entry name" value="Trfase_1_rSAM/seldom-assoc"/>
</dbReference>
<keyword evidence="2" id="KW-1185">Reference proteome</keyword>
<dbReference type="PANTHER" id="PTHR36529">
    <property type="entry name" value="SLL1095 PROTEIN"/>
    <property type="match status" value="1"/>
</dbReference>
<dbReference type="EMBL" id="SLWN01000012">
    <property type="protein sequence ID" value="TCO20356.1"/>
    <property type="molecule type" value="Genomic_DNA"/>
</dbReference>
<dbReference type="PANTHER" id="PTHR36529:SF1">
    <property type="entry name" value="GLYCOSYLTRANSFERASE"/>
    <property type="match status" value="1"/>
</dbReference>
<proteinExistence type="predicted"/>
<dbReference type="InterPro" id="IPR029063">
    <property type="entry name" value="SAM-dependent_MTases_sf"/>
</dbReference>
<dbReference type="InterPro" id="IPR029044">
    <property type="entry name" value="Nucleotide-diphossugar_trans"/>
</dbReference>
<keyword evidence="1" id="KW-0808">Transferase</keyword>
<accession>A0A4R2H4H0</accession>
<dbReference type="Pfam" id="PF13489">
    <property type="entry name" value="Methyltransf_23"/>
    <property type="match status" value="1"/>
</dbReference>
<protein>
    <submittedName>
        <fullName evidence="1">Glycosyltransferase A (GT-A) superfamily protein (DUF2064 family)</fullName>
    </submittedName>
</protein>
<dbReference type="GO" id="GO:0016740">
    <property type="term" value="F:transferase activity"/>
    <property type="evidence" value="ECO:0007669"/>
    <property type="project" value="UniProtKB-KW"/>
</dbReference>
<reference evidence="1 2" key="1">
    <citation type="journal article" date="2015" name="Stand. Genomic Sci.">
        <title>Genomic Encyclopedia of Bacterial and Archaeal Type Strains, Phase III: the genomes of soil and plant-associated and newly described type strains.</title>
        <authorList>
            <person name="Whitman W.B."/>
            <person name="Woyke T."/>
            <person name="Klenk H.P."/>
            <person name="Zhou Y."/>
            <person name="Lilburn T.G."/>
            <person name="Beck B.J."/>
            <person name="De Vos P."/>
            <person name="Vandamme P."/>
            <person name="Eisen J.A."/>
            <person name="Garrity G."/>
            <person name="Hugenholtz P."/>
            <person name="Kyrpides N.C."/>
        </authorList>
    </citation>
    <scope>NUCLEOTIDE SEQUENCE [LARGE SCALE GENOMIC DNA]</scope>
    <source>
        <strain evidence="1 2">VKM Ac-2572</strain>
    </source>
</reference>
<dbReference type="RefSeq" id="WP_199238490.1">
    <property type="nucleotide sequence ID" value="NZ_SLWN01000012.1"/>
</dbReference>
<sequence>MNAGTLIVIAKEPIPGHVKTRLQTEFTPGEAAALARASLADTLAAVRKTPVLRYVLALDGMAGPWLPDGFSVIAQRGTGLDERLAAAFEDAYAGSPMMLIGMDTPQVTPVLLGTDWSGYDAVLGLTDDGGYWCLGLREPDRRALVGVPMSTDHTGVDQLARLELLGYRVKLLPTLRDMDTPPDAAAIAAGFPDLRMSRLHRRLQHAAHPALLFEKALDGGRVVVTGTDGLAVPALSEMDRWRAPADAVDRIALSRCEGPVLDIGCGPGRIVTALAEQGIAALGVDISAHAVRLTTDRGAAALRRAVQEPLPGEGRWGSVLLMDGNIGIGGAPDVLLRRCAELVRPNGVVLVEVDPDDGLDDSGAIVLRSANGRRSRPLPWARVGSRAIIRHGRAAGLLATEDWRADGRAFLTFRRSPAGTTAGDSWVHPPHQAQAHGLRRVW</sequence>
<comment type="caution">
    <text evidence="1">The sequence shown here is derived from an EMBL/GenBank/DDBJ whole genome shotgun (WGS) entry which is preliminary data.</text>
</comment>
<dbReference type="SUPFAM" id="SSF53335">
    <property type="entry name" value="S-adenosyl-L-methionine-dependent methyltransferases"/>
    <property type="match status" value="1"/>
</dbReference>
<name>A0A4R2H4H0_9ACTN</name>
<dbReference type="AlphaFoldDB" id="A0A4R2H4H0"/>
<organism evidence="1 2">
    <name type="scientific">Kribbella steppae</name>
    <dbReference type="NCBI Taxonomy" id="2512223"/>
    <lineage>
        <taxon>Bacteria</taxon>
        <taxon>Bacillati</taxon>
        <taxon>Actinomycetota</taxon>
        <taxon>Actinomycetes</taxon>
        <taxon>Propionibacteriales</taxon>
        <taxon>Kribbellaceae</taxon>
        <taxon>Kribbella</taxon>
    </lineage>
</organism>
<evidence type="ECO:0000313" key="1">
    <source>
        <dbReference type="EMBL" id="TCO20356.1"/>
    </source>
</evidence>
<dbReference type="Gene3D" id="3.90.550.10">
    <property type="entry name" value="Spore Coat Polysaccharide Biosynthesis Protein SpsA, Chain A"/>
    <property type="match status" value="1"/>
</dbReference>
<dbReference type="CDD" id="cd02440">
    <property type="entry name" value="AdoMet_MTases"/>
    <property type="match status" value="1"/>
</dbReference>
<gene>
    <name evidence="1" type="ORF">EV652_112102</name>
</gene>
<evidence type="ECO:0000313" key="2">
    <source>
        <dbReference type="Proteomes" id="UP000294508"/>
    </source>
</evidence>
<dbReference type="SUPFAM" id="SSF53448">
    <property type="entry name" value="Nucleotide-diphospho-sugar transferases"/>
    <property type="match status" value="1"/>
</dbReference>